<dbReference type="SUPFAM" id="SSF53067">
    <property type="entry name" value="Actin-like ATPase domain"/>
    <property type="match status" value="1"/>
</dbReference>
<dbReference type="InterPro" id="IPR000600">
    <property type="entry name" value="ROK"/>
</dbReference>
<dbReference type="PANTHER" id="PTHR18964">
    <property type="entry name" value="ROK (REPRESSOR, ORF, KINASE) FAMILY"/>
    <property type="match status" value="1"/>
</dbReference>
<dbReference type="GO" id="GO:0008761">
    <property type="term" value="F:UDP-N-acetylglucosamine 2-epimerase activity"/>
    <property type="evidence" value="ECO:0007669"/>
    <property type="project" value="TreeGrafter"/>
</dbReference>
<organism evidence="1">
    <name type="scientific">marine sediment metagenome</name>
    <dbReference type="NCBI Taxonomy" id="412755"/>
    <lineage>
        <taxon>unclassified sequences</taxon>
        <taxon>metagenomes</taxon>
        <taxon>ecological metagenomes</taxon>
    </lineage>
</organism>
<accession>X1AXH7</accession>
<dbReference type="AlphaFoldDB" id="X1AXH7"/>
<dbReference type="GO" id="GO:0009384">
    <property type="term" value="F:N-acylmannosamine kinase activity"/>
    <property type="evidence" value="ECO:0007669"/>
    <property type="project" value="TreeGrafter"/>
</dbReference>
<dbReference type="EMBL" id="BART01017358">
    <property type="protein sequence ID" value="GAG76858.1"/>
    <property type="molecule type" value="Genomic_DNA"/>
</dbReference>
<proteinExistence type="predicted"/>
<dbReference type="InterPro" id="IPR043129">
    <property type="entry name" value="ATPase_NBD"/>
</dbReference>
<reference evidence="1" key="1">
    <citation type="journal article" date="2014" name="Front. Microbiol.">
        <title>High frequency of phylogenetically diverse reductive dehalogenase-homologous genes in deep subseafloor sedimentary metagenomes.</title>
        <authorList>
            <person name="Kawai M."/>
            <person name="Futagami T."/>
            <person name="Toyoda A."/>
            <person name="Takaki Y."/>
            <person name="Nishi S."/>
            <person name="Hori S."/>
            <person name="Arai W."/>
            <person name="Tsubouchi T."/>
            <person name="Morono Y."/>
            <person name="Uchiyama I."/>
            <person name="Ito T."/>
            <person name="Fujiyama A."/>
            <person name="Inagaki F."/>
            <person name="Takami H."/>
        </authorList>
    </citation>
    <scope>NUCLEOTIDE SEQUENCE</scope>
    <source>
        <strain evidence="1">Expedition CK06-06</strain>
    </source>
</reference>
<evidence type="ECO:0008006" key="2">
    <source>
        <dbReference type="Google" id="ProtNLM"/>
    </source>
</evidence>
<dbReference type="Gene3D" id="3.30.420.40">
    <property type="match status" value="2"/>
</dbReference>
<gene>
    <name evidence="1" type="ORF">S01H4_33076</name>
</gene>
<dbReference type="PANTHER" id="PTHR18964:SF149">
    <property type="entry name" value="BIFUNCTIONAL UDP-N-ACETYLGLUCOSAMINE 2-EPIMERASE_N-ACETYLMANNOSAMINE KINASE"/>
    <property type="match status" value="1"/>
</dbReference>
<sequence>CFGILAGIGGGVICNGHLLLGKEGNAAEIGHGTVEPKSRVKCNCGAYGCWEAYSSGTGVKLRALDGLNEGKLNADKLLELVEKDMSKITAKEIFQAARMGDELSNKIVNDCIFFSKVGIGLVNNFYDCTSIYFGGAMMKDKEQILPPLIEQFKKDPLIYTINRPPKIKLTKFKDDIGLRGALVYAKYRLEQNKLIT</sequence>
<protein>
    <recommendedName>
        <fullName evidence="2">ROK family protein</fullName>
    </recommendedName>
</protein>
<evidence type="ECO:0000313" key="1">
    <source>
        <dbReference type="EMBL" id="GAG76858.1"/>
    </source>
</evidence>
<feature type="non-terminal residue" evidence="1">
    <location>
        <position position="1"/>
    </location>
</feature>
<comment type="caution">
    <text evidence="1">The sequence shown here is derived from an EMBL/GenBank/DDBJ whole genome shotgun (WGS) entry which is preliminary data.</text>
</comment>
<name>X1AXH7_9ZZZZ</name>
<dbReference type="Pfam" id="PF00480">
    <property type="entry name" value="ROK"/>
    <property type="match status" value="1"/>
</dbReference>